<keyword evidence="2" id="KW-0378">Hydrolase</keyword>
<reference evidence="6 7" key="1">
    <citation type="submission" date="2020-12" db="EMBL/GenBank/DDBJ databases">
        <title>Concerted genomic and epigenomic changes stabilize Arabidopsis allopolyploids.</title>
        <authorList>
            <person name="Chen Z."/>
        </authorList>
    </citation>
    <scope>NUCLEOTIDE SEQUENCE [LARGE SCALE GENOMIC DNA]</scope>
    <source>
        <strain evidence="6">As9502</strain>
        <tissue evidence="6">Leaf</tissue>
    </source>
</reference>
<dbReference type="FunFam" id="3.10.129.10:FF:000032">
    <property type="entry name" value="Acyl-CoA thioester hydrolase"/>
    <property type="match status" value="1"/>
</dbReference>
<keyword evidence="7" id="KW-1185">Reference proteome</keyword>
<sequence length="1836" mass="208200">MSLISWNCQGLGRPQDLTVQRLMEMRKKHFPEILFLMETMNIRDVLVDIQAWLGYDRVFTVDPVGRCGGLALFWKKSISVDFLSVDKNLLDMEVVFGNNRFFVSCIYGNPRSDLRHLVWEKLSRIGLQRKECWCMVGDFNEILHNGEKLGGPRRNEKTFQDFSNMLEVCGMSELPGSGNSFTWGGRRGDLWIQCKLDRCFGNKEWFKIFPVANQKFLEKKGSDHRPVLVHLLSSQDSYKGSFRFDKRMLHKPLVVESIKQAWQASLSSFGQSVSERVRRCRKALSNWKRVNVTNSKEKINLIQREIEFEHAALSPSFPRMAWLKKEMVMAHREEESFWKQKCRKKWMNSGDKNTKYFHASVKAERSRNGLDKLIDDDGNTHRAEASKGDVAVNYFQKLFSSSYPSNPTELFEGFQPRVSEGMNDILMAKVTDEEIRAAVFSIKAASAPGADGMTGLFFQQYWEIVGKQLSFEIHRFFEEGWFEKEWNFTQICLIPKKPNSVLMSDLRPISLCSVMYKVISKILVSRLQPLLSDLVSPNQSAFVEERLISDNILIAHEVVHSLRTHNAVAKEFMAIKSDMSKAFDRVEWSYLQNLLLALGFNSRWVELVMACVTTVTYTVLINGQPHGLVTPQRGLRQGDPLSPFLFVLCAEGLTHLLNRAEQDGLINGMQFSIDGPSIHHLLFADDTLFICKADADQCQVIQNILSVYEAATGQTINLAKSSITFGAKVEENLKLGIKNKLGIENEGGAGTYLGLPECFSGSKKELLDYLHSKLKNRLSGWFAKTLSQGGKEILLKTVAMAMPVYAMSCFKLPKATCESLSSAMSSFWWSSVENHRKIHWVAWDRLCLTKDQGGLGFKDIELFNQALLAKQAWRLLQVPDCLFSRFFKSRYFNESQFLEAECGSRPSFAWRSILHGRILLVKGLKQRVGNGESLKVWTSLWIEDGGMRAPFMKNILVDIDLTVSDLIDQNVGSWDVLSLEENFFPRDVDIILKSKPVISSKDFMCWSHNKSGDYSVKSGYWLACQVFNKEEVGYANLLPSLNGLKGEVWKILAPSKIKVFLWKLVNGAIPVAERLNSRGMKVDARCQFCGFEGESINHLLFVCPIARQVWALSGLPLPEDGFDQRSIYQNFHLVLNMCKNVKLPLPSRRSMPWIMWYLWKNRNNLVIEGLAFSISDLMVKISEAAAEWFQAQVVDAVEEESIQKVVSAQTKRWRPPAKPWLKCNVASAWDRDKSTSGAAWVLRNSEGIVLLHSRRSFGFISSKSEAELTSALWAMESLHSLHVPNVIFALEPKDLVGAVNRPAAWPSFKYQSVRLLSALTLIPTWRVVLEDRKANSGAHLIAKSVTTEERSQSYVAQGYPFWLQSVFESEICIALISMRSSAGKLLSHSLRRNRGKPVVAGGHGFWIPATRSSSKMLISTVPSDEKPDQNSIDAGSSMRKPISLWPGMYHSPVTNALWEARRNMFESPTGDDDSQSKLTAKSPSRSRTSILYKFSSDFVLREQYRNPWNEIRTGKLVEDLDALAGTISFKHCGGDSSARSMILVTASVDRIIMKRPIRVDVDLSIVGAVTWVGRSSMEMQLQVLQSQDANSAESVALEANFTFVARDAQTGKSTPINQVVPETEHEKLLWKEAEERNKLRKQKRAQGKEEHEKLKDLERLNELLAEGRVFLDMPALADRNSILIKDTSHENSLICQPQQRNIHGRIFGGFLMRKAFELAFSNAYTFAGVSPRFLEVDRVDFIKPVDVGNFLRFKSRVLYTEANDSAEPLINIEVVAHVTSPELRSSEVSNRFYFTFSVRPEAMKDGLKIRNVVPATEEEARTVIERMDAERPISSP</sequence>
<dbReference type="PROSITE" id="PS50878">
    <property type="entry name" value="RT_POL"/>
    <property type="match status" value="1"/>
</dbReference>
<dbReference type="PANTHER" id="PTHR12655:SF3">
    <property type="entry name" value="ACYL-COENZYME A THIOESTERASE 9, MITOCHONDRIAL-LIKE ISOFORM X1"/>
    <property type="match status" value="1"/>
</dbReference>
<dbReference type="EMBL" id="JAEFBJ010000009">
    <property type="protein sequence ID" value="KAG7573134.1"/>
    <property type="molecule type" value="Genomic_DNA"/>
</dbReference>
<comment type="caution">
    <text evidence="6">The sequence shown here is derived from an EMBL/GenBank/DDBJ whole genome shotgun (WGS) entry which is preliminary data.</text>
</comment>
<evidence type="ECO:0000259" key="5">
    <source>
        <dbReference type="PROSITE" id="PS51770"/>
    </source>
</evidence>
<dbReference type="InterPro" id="IPR026960">
    <property type="entry name" value="RVT-Znf"/>
</dbReference>
<dbReference type="Pfam" id="PF03061">
    <property type="entry name" value="4HBT"/>
    <property type="match status" value="1"/>
</dbReference>
<name>A0A8T2AJJ7_ARASU</name>
<dbReference type="FunFam" id="3.10.129.10:FF:000023">
    <property type="entry name" value="Acyl-coenzyme A thioesterase 9, mitochondrial"/>
    <property type="match status" value="1"/>
</dbReference>
<feature type="domain" description="Reverse transcriptase" evidence="4">
    <location>
        <begin position="475"/>
        <end position="757"/>
    </location>
</feature>
<dbReference type="PROSITE" id="PS51770">
    <property type="entry name" value="HOTDOG_ACOT"/>
    <property type="match status" value="2"/>
</dbReference>
<dbReference type="CDD" id="cd03442">
    <property type="entry name" value="BFIT_BACH"/>
    <property type="match status" value="2"/>
</dbReference>
<gene>
    <name evidence="6" type="ORF">ISN44_As09g014520</name>
</gene>
<dbReference type="GO" id="GO:0003676">
    <property type="term" value="F:nucleic acid binding"/>
    <property type="evidence" value="ECO:0007669"/>
    <property type="project" value="InterPro"/>
</dbReference>
<dbReference type="GO" id="GO:0004523">
    <property type="term" value="F:RNA-DNA hybrid ribonuclease activity"/>
    <property type="evidence" value="ECO:0007669"/>
    <property type="project" value="InterPro"/>
</dbReference>
<dbReference type="Pfam" id="PF03372">
    <property type="entry name" value="Exo_endo_phos"/>
    <property type="match status" value="1"/>
</dbReference>
<accession>A0A8T2AJJ7</accession>
<feature type="domain" description="HotDog ACOT-type" evidence="5">
    <location>
        <begin position="1490"/>
        <end position="1609"/>
    </location>
</feature>
<keyword evidence="3" id="KW-0809">Transit peptide</keyword>
<dbReference type="Pfam" id="PF13456">
    <property type="entry name" value="RVT_3"/>
    <property type="match status" value="1"/>
</dbReference>
<dbReference type="Pfam" id="PF00078">
    <property type="entry name" value="RVT_1"/>
    <property type="match status" value="1"/>
</dbReference>
<feature type="domain" description="HotDog ACOT-type" evidence="5">
    <location>
        <begin position="1685"/>
        <end position="1802"/>
    </location>
</feature>
<dbReference type="GO" id="GO:0047617">
    <property type="term" value="F:fatty acyl-CoA hydrolase activity"/>
    <property type="evidence" value="ECO:0007669"/>
    <property type="project" value="TreeGrafter"/>
</dbReference>
<dbReference type="OrthoDB" id="1093298at2759"/>
<dbReference type="PANTHER" id="PTHR12655">
    <property type="entry name" value="ACYL-COA THIOESTERASE"/>
    <property type="match status" value="1"/>
</dbReference>
<dbReference type="Proteomes" id="UP000694251">
    <property type="component" value="Chromosome 9"/>
</dbReference>
<evidence type="ECO:0000256" key="1">
    <source>
        <dbReference type="ARBA" id="ARBA00010458"/>
    </source>
</evidence>
<evidence type="ECO:0000259" key="4">
    <source>
        <dbReference type="PROSITE" id="PS50878"/>
    </source>
</evidence>
<evidence type="ECO:0000256" key="2">
    <source>
        <dbReference type="ARBA" id="ARBA00022801"/>
    </source>
</evidence>
<dbReference type="InterPro" id="IPR005135">
    <property type="entry name" value="Endo/exonuclease/phosphatase"/>
</dbReference>
<dbReference type="GO" id="GO:0006637">
    <property type="term" value="P:acyl-CoA metabolic process"/>
    <property type="evidence" value="ECO:0007669"/>
    <property type="project" value="TreeGrafter"/>
</dbReference>
<dbReference type="InterPro" id="IPR044730">
    <property type="entry name" value="RNase_H-like_dom_plant"/>
</dbReference>
<evidence type="ECO:0000313" key="7">
    <source>
        <dbReference type="Proteomes" id="UP000694251"/>
    </source>
</evidence>
<comment type="similarity">
    <text evidence="1">Belongs to the acyl coenzyme A hydrolase family.</text>
</comment>
<protein>
    <submittedName>
        <fullName evidence="6">Ribonuclease H domain</fullName>
    </submittedName>
</protein>
<dbReference type="CDD" id="cd01650">
    <property type="entry name" value="RT_nLTR_like"/>
    <property type="match status" value="1"/>
</dbReference>
<dbReference type="InterPro" id="IPR002156">
    <property type="entry name" value="RNaseH_domain"/>
</dbReference>
<dbReference type="InterPro" id="IPR006683">
    <property type="entry name" value="Thioestr_dom"/>
</dbReference>
<dbReference type="InterPro" id="IPR000477">
    <property type="entry name" value="RT_dom"/>
</dbReference>
<evidence type="ECO:0000313" key="6">
    <source>
        <dbReference type="EMBL" id="KAG7573134.1"/>
    </source>
</evidence>
<dbReference type="Pfam" id="PF13966">
    <property type="entry name" value="zf-RVT"/>
    <property type="match status" value="1"/>
</dbReference>
<proteinExistence type="inferred from homology"/>
<evidence type="ECO:0000256" key="3">
    <source>
        <dbReference type="ARBA" id="ARBA00022946"/>
    </source>
</evidence>
<dbReference type="InterPro" id="IPR033120">
    <property type="entry name" value="HOTDOG_ACOT"/>
</dbReference>
<organism evidence="6 7">
    <name type="scientific">Arabidopsis suecica</name>
    <name type="common">Swedish thale-cress</name>
    <name type="synonym">Cardaminopsis suecica</name>
    <dbReference type="NCBI Taxonomy" id="45249"/>
    <lineage>
        <taxon>Eukaryota</taxon>
        <taxon>Viridiplantae</taxon>
        <taxon>Streptophyta</taxon>
        <taxon>Embryophyta</taxon>
        <taxon>Tracheophyta</taxon>
        <taxon>Spermatophyta</taxon>
        <taxon>Magnoliopsida</taxon>
        <taxon>eudicotyledons</taxon>
        <taxon>Gunneridae</taxon>
        <taxon>Pentapetalae</taxon>
        <taxon>rosids</taxon>
        <taxon>malvids</taxon>
        <taxon>Brassicales</taxon>
        <taxon>Brassicaceae</taxon>
        <taxon>Camelineae</taxon>
        <taxon>Arabidopsis</taxon>
    </lineage>
</organism>
<dbReference type="CDD" id="cd06222">
    <property type="entry name" value="RNase_H_like"/>
    <property type="match status" value="1"/>
</dbReference>